<dbReference type="PATRIC" id="fig|1115809.3.peg.909"/>
<keyword evidence="6 10" id="KW-0547">Nucleotide-binding</keyword>
<evidence type="ECO:0000256" key="7">
    <source>
        <dbReference type="ARBA" id="ARBA00022840"/>
    </source>
</evidence>
<evidence type="ECO:0000256" key="12">
    <source>
        <dbReference type="RuleBase" id="RU003784"/>
    </source>
</evidence>
<keyword evidence="14" id="KW-1133">Transmembrane helix</keyword>
<dbReference type="EC" id="2.5.1.75" evidence="10"/>
<keyword evidence="7 10" id="KW-0067">ATP-binding</keyword>
<dbReference type="GO" id="GO:0005524">
    <property type="term" value="F:ATP binding"/>
    <property type="evidence" value="ECO:0007669"/>
    <property type="project" value="UniProtKB-UniRule"/>
</dbReference>
<dbReference type="SUPFAM" id="SSF52540">
    <property type="entry name" value="P-loop containing nucleoside triphosphate hydrolases"/>
    <property type="match status" value="2"/>
</dbReference>
<accession>U2P7N1</accession>
<feature type="binding site" evidence="10">
    <location>
        <begin position="37"/>
        <end position="44"/>
    </location>
    <ligand>
        <name>ATP</name>
        <dbReference type="ChEBI" id="CHEBI:30616"/>
    </ligand>
</feature>
<comment type="caution">
    <text evidence="10">Lacks conserved residue(s) required for the propagation of feature annotation.</text>
</comment>
<evidence type="ECO:0000256" key="14">
    <source>
        <dbReference type="SAM" id="Phobius"/>
    </source>
</evidence>
<keyword evidence="5 10" id="KW-0819">tRNA processing</keyword>
<keyword evidence="14" id="KW-0472">Membrane</keyword>
<dbReference type="GO" id="GO:0006400">
    <property type="term" value="P:tRNA modification"/>
    <property type="evidence" value="ECO:0007669"/>
    <property type="project" value="TreeGrafter"/>
</dbReference>
<evidence type="ECO:0000256" key="8">
    <source>
        <dbReference type="ARBA" id="ARBA00022842"/>
    </source>
</evidence>
<dbReference type="AlphaFoldDB" id="U2P7N1"/>
<evidence type="ECO:0000313" key="16">
    <source>
        <dbReference type="Proteomes" id="UP000016648"/>
    </source>
</evidence>
<comment type="subunit">
    <text evidence="10">Monomer.</text>
</comment>
<dbReference type="PANTHER" id="PTHR11088">
    <property type="entry name" value="TRNA DIMETHYLALLYLTRANSFERASE"/>
    <property type="match status" value="1"/>
</dbReference>
<dbReference type="NCBIfam" id="TIGR00174">
    <property type="entry name" value="miaA"/>
    <property type="match status" value="1"/>
</dbReference>
<evidence type="ECO:0000256" key="3">
    <source>
        <dbReference type="ARBA" id="ARBA00005842"/>
    </source>
</evidence>
<comment type="function">
    <text evidence="2 10 12">Catalyzes the transfer of a dimethylallyl group onto the adenine at position 37 in tRNAs that read codons beginning with uridine, leading to the formation of N6-(dimethylallyl)adenosine (i(6)A).</text>
</comment>
<keyword evidence="14" id="KW-0812">Transmembrane</keyword>
<evidence type="ECO:0000256" key="5">
    <source>
        <dbReference type="ARBA" id="ARBA00022694"/>
    </source>
</evidence>
<feature type="site" description="Interaction with substrate tRNA" evidence="10">
    <location>
        <position position="128"/>
    </location>
</feature>
<evidence type="ECO:0000256" key="10">
    <source>
        <dbReference type="HAMAP-Rule" id="MF_00185"/>
    </source>
</evidence>
<keyword evidence="8 10" id="KW-0460">Magnesium</keyword>
<comment type="caution">
    <text evidence="15">The sequence shown here is derived from an EMBL/GenBank/DDBJ whole genome shotgun (WGS) entry which is preliminary data.</text>
</comment>
<feature type="region of interest" description="Interaction with substrate tRNA" evidence="10">
    <location>
        <begin position="62"/>
        <end position="65"/>
    </location>
</feature>
<dbReference type="HAMAP" id="MF_00185">
    <property type="entry name" value="IPP_trans"/>
    <property type="match status" value="1"/>
</dbReference>
<dbReference type="GO" id="GO:0052381">
    <property type="term" value="F:tRNA dimethylallyltransferase activity"/>
    <property type="evidence" value="ECO:0007669"/>
    <property type="project" value="UniProtKB-UniRule"/>
</dbReference>
<dbReference type="PANTHER" id="PTHR11088:SF60">
    <property type="entry name" value="TRNA DIMETHYLALLYLTRANSFERASE"/>
    <property type="match status" value="1"/>
</dbReference>
<evidence type="ECO:0000256" key="11">
    <source>
        <dbReference type="RuleBase" id="RU003783"/>
    </source>
</evidence>
<evidence type="ECO:0000313" key="15">
    <source>
        <dbReference type="EMBL" id="ERK39714.1"/>
    </source>
</evidence>
<feature type="binding site" evidence="10">
    <location>
        <begin position="39"/>
        <end position="44"/>
    </location>
    <ligand>
        <name>substrate</name>
    </ligand>
</feature>
<comment type="cofactor">
    <cofactor evidence="1 10">
        <name>Mg(2+)</name>
        <dbReference type="ChEBI" id="CHEBI:18420"/>
    </cofactor>
</comment>
<dbReference type="InterPro" id="IPR027417">
    <property type="entry name" value="P-loop_NTPase"/>
</dbReference>
<evidence type="ECO:0000256" key="13">
    <source>
        <dbReference type="RuleBase" id="RU003785"/>
    </source>
</evidence>
<dbReference type="InterPro" id="IPR039657">
    <property type="entry name" value="Dimethylallyltransferase"/>
</dbReference>
<organism evidence="15 16">
    <name type="scientific">Segatella baroniae F0067</name>
    <dbReference type="NCBI Taxonomy" id="1115809"/>
    <lineage>
        <taxon>Bacteria</taxon>
        <taxon>Pseudomonadati</taxon>
        <taxon>Bacteroidota</taxon>
        <taxon>Bacteroidia</taxon>
        <taxon>Bacteroidales</taxon>
        <taxon>Prevotellaceae</taxon>
        <taxon>Segatella</taxon>
    </lineage>
</organism>
<feature type="site" description="Interaction with substrate tRNA" evidence="10">
    <location>
        <position position="150"/>
    </location>
</feature>
<evidence type="ECO:0000256" key="2">
    <source>
        <dbReference type="ARBA" id="ARBA00003213"/>
    </source>
</evidence>
<feature type="transmembrane region" description="Helical" evidence="14">
    <location>
        <begin position="15"/>
        <end position="36"/>
    </location>
</feature>
<comment type="similarity">
    <text evidence="3 10 13">Belongs to the IPP transferase family.</text>
</comment>
<keyword evidence="4 10" id="KW-0808">Transferase</keyword>
<name>U2P7N1_9BACT</name>
<keyword evidence="16" id="KW-1185">Reference proteome</keyword>
<dbReference type="EMBL" id="AWEY01000009">
    <property type="protein sequence ID" value="ERK39714.1"/>
    <property type="molecule type" value="Genomic_DNA"/>
</dbReference>
<dbReference type="InterPro" id="IPR018022">
    <property type="entry name" value="IPT"/>
</dbReference>
<evidence type="ECO:0000256" key="9">
    <source>
        <dbReference type="ARBA" id="ARBA00049563"/>
    </source>
</evidence>
<dbReference type="Gene3D" id="3.40.50.300">
    <property type="entry name" value="P-loop containing nucleotide triphosphate hydrolases"/>
    <property type="match status" value="1"/>
</dbReference>
<dbReference type="Proteomes" id="UP000016648">
    <property type="component" value="Unassembled WGS sequence"/>
</dbReference>
<evidence type="ECO:0000256" key="4">
    <source>
        <dbReference type="ARBA" id="ARBA00022679"/>
    </source>
</evidence>
<evidence type="ECO:0000256" key="1">
    <source>
        <dbReference type="ARBA" id="ARBA00001946"/>
    </source>
</evidence>
<sequence>MFRILREVLSDNTSFHFTFLTYVVATFIVNTLVVVLGPTGVGKTKTCLAIAQHLNTPIINADSRQIFAEIPIGTAAPTQEQRAIVPHYFVGTHRLEDYYSASMFEQDVLKLLEDLFTEHSACLLTGGSMMYLDAVCKGIDDIPTVDAATRELFKKRLATDGLPALVEELKQKDPVHWGVVDKNNPRRVVHALEICHVTGTTYTSFRTNTSKQRPFRILKIGLNRQREELYARINERVTKMMELGLEAEAKNVYSYRGLNSLNTVGYKEMFKYLDGEISREEAIRQIQSNTRRYMRKQLTWFKKDLDIQWFHPDNIKEIINYIDASLR</sequence>
<evidence type="ECO:0000256" key="6">
    <source>
        <dbReference type="ARBA" id="ARBA00022741"/>
    </source>
</evidence>
<comment type="catalytic activity">
    <reaction evidence="9 10 11">
        <text>adenosine(37) in tRNA + dimethylallyl diphosphate = N(6)-dimethylallyladenosine(37) in tRNA + diphosphate</text>
        <dbReference type="Rhea" id="RHEA:26482"/>
        <dbReference type="Rhea" id="RHEA-COMP:10162"/>
        <dbReference type="Rhea" id="RHEA-COMP:10375"/>
        <dbReference type="ChEBI" id="CHEBI:33019"/>
        <dbReference type="ChEBI" id="CHEBI:57623"/>
        <dbReference type="ChEBI" id="CHEBI:74411"/>
        <dbReference type="ChEBI" id="CHEBI:74415"/>
        <dbReference type="EC" id="2.5.1.75"/>
    </reaction>
</comment>
<dbReference type="Pfam" id="PF01715">
    <property type="entry name" value="IPPT"/>
    <property type="match status" value="1"/>
</dbReference>
<gene>
    <name evidence="10" type="primary">miaA</name>
    <name evidence="15" type="ORF">HMPREF9135_2216</name>
</gene>
<reference evidence="15 16" key="1">
    <citation type="submission" date="2013-08" db="EMBL/GenBank/DDBJ databases">
        <authorList>
            <person name="Durkin A.S."/>
            <person name="Haft D.R."/>
            <person name="McCorrison J."/>
            <person name="Torralba M."/>
            <person name="Gillis M."/>
            <person name="Haft D.H."/>
            <person name="Methe B."/>
            <person name="Sutton G."/>
            <person name="Nelson K.E."/>
        </authorList>
    </citation>
    <scope>NUCLEOTIDE SEQUENCE [LARGE SCALE GENOMIC DNA]</scope>
    <source>
        <strain evidence="15 16">F0067</strain>
    </source>
</reference>
<proteinExistence type="inferred from homology"/>
<dbReference type="Gene3D" id="1.10.20.140">
    <property type="match status" value="1"/>
</dbReference>
<protein>
    <recommendedName>
        <fullName evidence="10">tRNA dimethylallyltransferase</fullName>
        <ecNumber evidence="10">2.5.1.75</ecNumber>
    </recommendedName>
    <alternativeName>
        <fullName evidence="10">Dimethylallyl diphosphate:tRNA dimethylallyltransferase</fullName>
        <shortName evidence="10">DMAPP:tRNA dimethylallyltransferase</shortName>
        <shortName evidence="10">DMATase</shortName>
    </alternativeName>
    <alternativeName>
        <fullName evidence="10">Isopentenyl-diphosphate:tRNA isopentenyltransferase</fullName>
        <shortName evidence="10">IPP transferase</shortName>
        <shortName evidence="10">IPPT</shortName>
        <shortName evidence="10">IPTase</shortName>
    </alternativeName>
</protein>